<feature type="region of interest" description="Disordered" evidence="1">
    <location>
        <begin position="213"/>
        <end position="263"/>
    </location>
</feature>
<dbReference type="AlphaFoldDB" id="A0A3D8REV8"/>
<dbReference type="PANTHER" id="PTHR47843">
    <property type="entry name" value="BTB DOMAIN-CONTAINING PROTEIN-RELATED"/>
    <property type="match status" value="1"/>
</dbReference>
<proteinExistence type="predicted"/>
<dbReference type="InterPro" id="IPR011333">
    <property type="entry name" value="SKP1/BTB/POZ_sf"/>
</dbReference>
<dbReference type="GeneID" id="38118131"/>
<dbReference type="OrthoDB" id="1022638at2759"/>
<dbReference type="RefSeq" id="XP_026601809.1">
    <property type="nucleotide sequence ID" value="XM_026749777.1"/>
</dbReference>
<dbReference type="InterPro" id="IPR000210">
    <property type="entry name" value="BTB/POZ_dom"/>
</dbReference>
<gene>
    <name evidence="3" type="ORF">DSM5745_07761</name>
</gene>
<dbReference type="CDD" id="cd18186">
    <property type="entry name" value="BTB_POZ_ZBTB_KLHL-like"/>
    <property type="match status" value="1"/>
</dbReference>
<organism evidence="3 4">
    <name type="scientific">Aspergillus mulundensis</name>
    <dbReference type="NCBI Taxonomy" id="1810919"/>
    <lineage>
        <taxon>Eukaryota</taxon>
        <taxon>Fungi</taxon>
        <taxon>Dikarya</taxon>
        <taxon>Ascomycota</taxon>
        <taxon>Pezizomycotina</taxon>
        <taxon>Eurotiomycetes</taxon>
        <taxon>Eurotiomycetidae</taxon>
        <taxon>Eurotiales</taxon>
        <taxon>Aspergillaceae</taxon>
        <taxon>Aspergillus</taxon>
        <taxon>Aspergillus subgen. Nidulantes</taxon>
    </lineage>
</organism>
<name>A0A3D8REV8_9EURO</name>
<evidence type="ECO:0000259" key="2">
    <source>
        <dbReference type="PROSITE" id="PS50097"/>
    </source>
</evidence>
<dbReference type="EMBL" id="PVWQ01000009">
    <property type="protein sequence ID" value="RDW72589.1"/>
    <property type="molecule type" value="Genomic_DNA"/>
</dbReference>
<protein>
    <recommendedName>
        <fullName evidence="2">BTB domain-containing protein</fullName>
    </recommendedName>
</protein>
<dbReference type="SUPFAM" id="SSF54695">
    <property type="entry name" value="POZ domain"/>
    <property type="match status" value="1"/>
</dbReference>
<evidence type="ECO:0000313" key="3">
    <source>
        <dbReference type="EMBL" id="RDW72589.1"/>
    </source>
</evidence>
<dbReference type="PROSITE" id="PS50097">
    <property type="entry name" value="BTB"/>
    <property type="match status" value="1"/>
</dbReference>
<sequence length="284" mass="30964">MAGQLQASTFTGGIAHLFIGPNEILFNVHLILLCSASPYFTALLKKTPNTYMKVLATDPDVFAELVAWLYKGSLCPDLSPDFTLEFGLPKVLFLLKLWRTAYGFEMHELQVAALEAVERLRTHPHPHSDSNAAARKFPRKYKNGGILSAETVDFVYAHTEAGDLARELVVDVWFVHSCPEAFALQRRGFPVEFVLDLCELLIEQLPALENGKIKESDGVGDEGSGGTLVSCSDRGSEVHPDSSASASGSRRGSGAQKPQEPCRCGRGLAKCMVSISSRFGYGIE</sequence>
<dbReference type="Proteomes" id="UP000256690">
    <property type="component" value="Unassembled WGS sequence"/>
</dbReference>
<evidence type="ECO:0000256" key="1">
    <source>
        <dbReference type="SAM" id="MobiDB-lite"/>
    </source>
</evidence>
<comment type="caution">
    <text evidence="3">The sequence shown here is derived from an EMBL/GenBank/DDBJ whole genome shotgun (WGS) entry which is preliminary data.</text>
</comment>
<keyword evidence="4" id="KW-1185">Reference proteome</keyword>
<evidence type="ECO:0000313" key="4">
    <source>
        <dbReference type="Proteomes" id="UP000256690"/>
    </source>
</evidence>
<feature type="compositionally biased region" description="Low complexity" evidence="1">
    <location>
        <begin position="242"/>
        <end position="255"/>
    </location>
</feature>
<accession>A0A3D8REV8</accession>
<dbReference type="PANTHER" id="PTHR47843:SF3">
    <property type="entry name" value="BTB DOMAIN-CONTAINING PROTEIN"/>
    <property type="match status" value="1"/>
</dbReference>
<dbReference type="Gene3D" id="3.30.710.10">
    <property type="entry name" value="Potassium Channel Kv1.1, Chain A"/>
    <property type="match status" value="1"/>
</dbReference>
<feature type="domain" description="BTB" evidence="2">
    <location>
        <begin position="15"/>
        <end position="74"/>
    </location>
</feature>
<reference evidence="3 4" key="1">
    <citation type="journal article" date="2018" name="IMA Fungus">
        <title>IMA Genome-F 9: Draft genome sequence of Annulohypoxylon stygium, Aspergillus mulundensis, Berkeleyomyces basicola (syn. Thielaviopsis basicola), Ceratocystis smalleyi, two Cercospora beticola strains, Coleophoma cylindrospora, Fusarium fracticaudum, Phialophora cf. hyalina, and Morchella septimelata.</title>
        <authorList>
            <person name="Wingfield B.D."/>
            <person name="Bills G.F."/>
            <person name="Dong Y."/>
            <person name="Huang W."/>
            <person name="Nel W.J."/>
            <person name="Swalarsk-Parry B.S."/>
            <person name="Vaghefi N."/>
            <person name="Wilken P.M."/>
            <person name="An Z."/>
            <person name="de Beer Z.W."/>
            <person name="De Vos L."/>
            <person name="Chen L."/>
            <person name="Duong T.A."/>
            <person name="Gao Y."/>
            <person name="Hammerbacher A."/>
            <person name="Kikkert J.R."/>
            <person name="Li Y."/>
            <person name="Li H."/>
            <person name="Li K."/>
            <person name="Li Q."/>
            <person name="Liu X."/>
            <person name="Ma X."/>
            <person name="Naidoo K."/>
            <person name="Pethybridge S.J."/>
            <person name="Sun J."/>
            <person name="Steenkamp E.T."/>
            <person name="van der Nest M.A."/>
            <person name="van Wyk S."/>
            <person name="Wingfield M.J."/>
            <person name="Xiong C."/>
            <person name="Yue Q."/>
            <person name="Zhang X."/>
        </authorList>
    </citation>
    <scope>NUCLEOTIDE SEQUENCE [LARGE SCALE GENOMIC DNA]</scope>
    <source>
        <strain evidence="3 4">DSM 5745</strain>
    </source>
</reference>
<dbReference type="Pfam" id="PF00651">
    <property type="entry name" value="BTB"/>
    <property type="match status" value="1"/>
</dbReference>